<reference evidence="1 2" key="1">
    <citation type="journal article" date="2018" name="Nat. Genet.">
        <title>The Rosa genome provides new insights in the design of modern roses.</title>
        <authorList>
            <person name="Bendahmane M."/>
        </authorList>
    </citation>
    <scope>NUCLEOTIDE SEQUENCE [LARGE SCALE GENOMIC DNA]</scope>
    <source>
        <strain evidence="2">cv. Old Blush</strain>
    </source>
</reference>
<keyword evidence="2" id="KW-1185">Reference proteome</keyword>
<dbReference type="STRING" id="74649.A0A2P6Q9Q7"/>
<dbReference type="Proteomes" id="UP000238479">
    <property type="component" value="Chromosome 5"/>
</dbReference>
<proteinExistence type="predicted"/>
<organism evidence="1 2">
    <name type="scientific">Rosa chinensis</name>
    <name type="common">China rose</name>
    <dbReference type="NCBI Taxonomy" id="74649"/>
    <lineage>
        <taxon>Eukaryota</taxon>
        <taxon>Viridiplantae</taxon>
        <taxon>Streptophyta</taxon>
        <taxon>Embryophyta</taxon>
        <taxon>Tracheophyta</taxon>
        <taxon>Spermatophyta</taxon>
        <taxon>Magnoliopsida</taxon>
        <taxon>eudicotyledons</taxon>
        <taxon>Gunneridae</taxon>
        <taxon>Pentapetalae</taxon>
        <taxon>rosids</taxon>
        <taxon>fabids</taxon>
        <taxon>Rosales</taxon>
        <taxon>Rosaceae</taxon>
        <taxon>Rosoideae</taxon>
        <taxon>Rosoideae incertae sedis</taxon>
        <taxon>Rosa</taxon>
    </lineage>
</organism>
<comment type="caution">
    <text evidence="1">The sequence shown here is derived from an EMBL/GenBank/DDBJ whole genome shotgun (WGS) entry which is preliminary data.</text>
</comment>
<dbReference type="AlphaFoldDB" id="A0A2P6Q9Q7"/>
<dbReference type="EMBL" id="PDCK01000043">
    <property type="protein sequence ID" value="PRQ30912.1"/>
    <property type="molecule type" value="Genomic_DNA"/>
</dbReference>
<accession>A0A2P6Q9Q7</accession>
<sequence>MSKRHADGSLPIEDFNIVLGNQSGKKVQMGSETDQRYDLIRGNHDEPDVTYQCKATD</sequence>
<protein>
    <submittedName>
        <fullName evidence="1">Uncharacterized protein</fullName>
    </submittedName>
</protein>
<evidence type="ECO:0000313" key="2">
    <source>
        <dbReference type="Proteomes" id="UP000238479"/>
    </source>
</evidence>
<gene>
    <name evidence="1" type="ORF">RchiOBHm_Chr5g0029761</name>
</gene>
<dbReference type="Gramene" id="PRQ30912">
    <property type="protein sequence ID" value="PRQ30912"/>
    <property type="gene ID" value="RchiOBHm_Chr5g0029761"/>
</dbReference>
<evidence type="ECO:0000313" key="1">
    <source>
        <dbReference type="EMBL" id="PRQ30912.1"/>
    </source>
</evidence>
<name>A0A2P6Q9Q7_ROSCH</name>